<dbReference type="PANTHER" id="PTHR33204">
    <property type="entry name" value="TRANSCRIPTIONAL REGULATOR, MARR FAMILY"/>
    <property type="match status" value="1"/>
</dbReference>
<accession>A0A1R1RXR4</accession>
<feature type="domain" description="HTH hxlR-type" evidence="4">
    <location>
        <begin position="10"/>
        <end position="110"/>
    </location>
</feature>
<dbReference type="InterPro" id="IPR036390">
    <property type="entry name" value="WH_DNA-bd_sf"/>
</dbReference>
<evidence type="ECO:0000256" key="3">
    <source>
        <dbReference type="ARBA" id="ARBA00023163"/>
    </source>
</evidence>
<keyword evidence="6" id="KW-1185">Reference proteome</keyword>
<comment type="caution">
    <text evidence="5">The sequence shown here is derived from an EMBL/GenBank/DDBJ whole genome shotgun (WGS) entry which is preliminary data.</text>
</comment>
<evidence type="ECO:0000313" key="5">
    <source>
        <dbReference type="EMBL" id="OMI04928.1"/>
    </source>
</evidence>
<dbReference type="AlphaFoldDB" id="A0A1R1QJY8"/>
<name>A0A1R1QJY8_9BACI</name>
<dbReference type="PROSITE" id="PS51118">
    <property type="entry name" value="HTH_HXLR"/>
    <property type="match status" value="2"/>
</dbReference>
<dbReference type="InterPro" id="IPR002577">
    <property type="entry name" value="HTH_HxlR"/>
</dbReference>
<organism evidence="5 6">
    <name type="scientific">Bacillus swezeyi</name>
    <dbReference type="NCBI Taxonomy" id="1925020"/>
    <lineage>
        <taxon>Bacteria</taxon>
        <taxon>Bacillati</taxon>
        <taxon>Bacillota</taxon>
        <taxon>Bacilli</taxon>
        <taxon>Bacillales</taxon>
        <taxon>Bacillaceae</taxon>
        <taxon>Bacillus</taxon>
    </lineage>
</organism>
<keyword evidence="2" id="KW-0238">DNA-binding</keyword>
<dbReference type="GO" id="GO:0003677">
    <property type="term" value="F:DNA binding"/>
    <property type="evidence" value="ECO:0007669"/>
    <property type="project" value="UniProtKB-KW"/>
</dbReference>
<accession>A0A1R1QJY8</accession>
<reference evidence="5 6" key="1">
    <citation type="submission" date="2017-01" db="EMBL/GenBank/DDBJ databases">
        <title>Bacillus phylogenomics.</title>
        <authorList>
            <person name="Dunlap C."/>
        </authorList>
    </citation>
    <scope>NUCLEOTIDE SEQUENCE [LARGE SCALE GENOMIC DNA]</scope>
    <source>
        <strain evidence="5 6">NRRL B-41282</strain>
    </source>
</reference>
<evidence type="ECO:0000256" key="1">
    <source>
        <dbReference type="ARBA" id="ARBA00023015"/>
    </source>
</evidence>
<evidence type="ECO:0000256" key="2">
    <source>
        <dbReference type="ARBA" id="ARBA00023125"/>
    </source>
</evidence>
<evidence type="ECO:0000313" key="6">
    <source>
        <dbReference type="Proteomes" id="UP000187367"/>
    </source>
</evidence>
<gene>
    <name evidence="5" type="ORF">BW143_11890</name>
</gene>
<keyword evidence="3" id="KW-0804">Transcription</keyword>
<dbReference type="OrthoDB" id="9791143at2"/>
<dbReference type="SUPFAM" id="SSF46785">
    <property type="entry name" value="Winged helix' DNA-binding domain"/>
    <property type="match status" value="2"/>
</dbReference>
<dbReference type="PANTHER" id="PTHR33204:SF38">
    <property type="entry name" value="HTH-TYPE TRANSCRIPTIONAL ACTIVATOR HXLR"/>
    <property type="match status" value="1"/>
</dbReference>
<dbReference type="Proteomes" id="UP000187367">
    <property type="component" value="Unassembled WGS sequence"/>
</dbReference>
<evidence type="ECO:0000259" key="4">
    <source>
        <dbReference type="PROSITE" id="PS51118"/>
    </source>
</evidence>
<keyword evidence="1" id="KW-0805">Transcription regulation</keyword>
<dbReference type="Gene3D" id="1.10.10.10">
    <property type="entry name" value="Winged helix-like DNA-binding domain superfamily/Winged helix DNA-binding domain"/>
    <property type="match status" value="2"/>
</dbReference>
<dbReference type="EMBL" id="MTJL01000023">
    <property type="protein sequence ID" value="OMI04928.1"/>
    <property type="molecule type" value="Genomic_DNA"/>
</dbReference>
<feature type="domain" description="HTH hxlR-type" evidence="4">
    <location>
        <begin position="118"/>
        <end position="217"/>
    </location>
</feature>
<sequence>MITKTLKGIYPEKELTLSILEGKWKLTLLCHLGLKGTKRFCELKQLTPKITQQMLTNQLRELEENGLVHREVYRVVPPKVEYSLTEQGESLLPILDMLYDWGKKHLEHMTEKDDGMYSEKKVTLSVIEGKWKLIILCHLGLKGTKRFGELRKLIPKITKKMLTTQLREFEEDGLVHREVYPVVPPKVEYSLTKQGESLFPILKALEDWGRNYMEQHCGIE</sequence>
<dbReference type="Pfam" id="PF01638">
    <property type="entry name" value="HxlR"/>
    <property type="match status" value="2"/>
</dbReference>
<dbReference type="InterPro" id="IPR036388">
    <property type="entry name" value="WH-like_DNA-bd_sf"/>
</dbReference>
<proteinExistence type="predicted"/>
<protein>
    <submittedName>
        <fullName evidence="5">Transcriptional regulator</fullName>
    </submittedName>
</protein>